<dbReference type="PANTHER" id="PTHR23520:SF5">
    <property type="entry name" value="TRANSPORTER, PUTATIVE (AFU_ORTHOLOGUE AFUA_3G04000)-RELATED"/>
    <property type="match status" value="1"/>
</dbReference>
<organism evidence="4 5">
    <name type="scientific">Physocladia obscura</name>
    <dbReference type="NCBI Taxonomy" id="109957"/>
    <lineage>
        <taxon>Eukaryota</taxon>
        <taxon>Fungi</taxon>
        <taxon>Fungi incertae sedis</taxon>
        <taxon>Chytridiomycota</taxon>
        <taxon>Chytridiomycota incertae sedis</taxon>
        <taxon>Chytridiomycetes</taxon>
        <taxon>Chytridiales</taxon>
        <taxon>Chytriomycetaceae</taxon>
        <taxon>Physocladia</taxon>
    </lineage>
</organism>
<dbReference type="Proteomes" id="UP001211907">
    <property type="component" value="Unassembled WGS sequence"/>
</dbReference>
<feature type="transmembrane region" description="Helical" evidence="2">
    <location>
        <begin position="352"/>
        <end position="374"/>
    </location>
</feature>
<feature type="transmembrane region" description="Helical" evidence="2">
    <location>
        <begin position="112"/>
        <end position="132"/>
    </location>
</feature>
<evidence type="ECO:0000313" key="4">
    <source>
        <dbReference type="EMBL" id="KAJ3109564.1"/>
    </source>
</evidence>
<accession>A0AAD5SWE0</accession>
<proteinExistence type="predicted"/>
<keyword evidence="2" id="KW-1133">Transmembrane helix</keyword>
<dbReference type="EMBL" id="JADGJH010001807">
    <property type="protein sequence ID" value="KAJ3109564.1"/>
    <property type="molecule type" value="Genomic_DNA"/>
</dbReference>
<name>A0AAD5SWE0_9FUNG</name>
<dbReference type="Pfam" id="PF07690">
    <property type="entry name" value="MFS_1"/>
    <property type="match status" value="1"/>
</dbReference>
<keyword evidence="2" id="KW-0812">Transmembrane</keyword>
<dbReference type="GO" id="GO:0016020">
    <property type="term" value="C:membrane"/>
    <property type="evidence" value="ECO:0007669"/>
    <property type="project" value="UniProtKB-SubCell"/>
</dbReference>
<evidence type="ECO:0000313" key="5">
    <source>
        <dbReference type="Proteomes" id="UP001211907"/>
    </source>
</evidence>
<feature type="transmembrane region" description="Helical" evidence="2">
    <location>
        <begin position="139"/>
        <end position="160"/>
    </location>
</feature>
<evidence type="ECO:0000256" key="2">
    <source>
        <dbReference type="SAM" id="Phobius"/>
    </source>
</evidence>
<evidence type="ECO:0000259" key="3">
    <source>
        <dbReference type="PROSITE" id="PS50850"/>
    </source>
</evidence>
<dbReference type="SUPFAM" id="SSF103473">
    <property type="entry name" value="MFS general substrate transporter"/>
    <property type="match status" value="1"/>
</dbReference>
<dbReference type="InterPro" id="IPR011701">
    <property type="entry name" value="MFS"/>
</dbReference>
<feature type="transmembrane region" description="Helical" evidence="2">
    <location>
        <begin position="315"/>
        <end position="340"/>
    </location>
</feature>
<feature type="transmembrane region" description="Helical" evidence="2">
    <location>
        <begin position="215"/>
        <end position="238"/>
    </location>
</feature>
<feature type="transmembrane region" description="Helical" evidence="2">
    <location>
        <begin position="472"/>
        <end position="491"/>
    </location>
</feature>
<sequence length="499" mass="53226">MANTGINAANATAADTTAIAGTATAIENTTITGTTNNSVQLTSAESNAESVTIITSSKKSYFFDIEAVFRLPAESKVLFLSRFVRMFAYGIISVTLVLYLTELNLTTEQAGLFLTLSLIGDVLLSLLVTSNADYYGRKLMLIIGSVLMLGAGITFGLFPSFDQNNFSSGLFVLLIIIGILGVISPSGNEVGPFTAVEQSIITSQIANSVDRTPVFAWYGLIGSLASAIGSAIAGVSVTSLTNNGTSYLNAYRVVAAIYGAVAVLLIVNFAFLSRGVEMQPKIEVQLESEELQAKPTVKKRRFLDGLKLKPESRGIVIRISLLFTLDAFAGGLVQASFLSLYFSEKFGVSDSYLGGMLFGTNILAAFSSLAASFVVKKVGLINTMVFTHLPSNVLLLLVPFMPNLTWATVMLLARFSISQMDTAPRNAFVAGVVEADERTAVIGVTTIVRTIGLALGPLLTGYLAQIGHFDNVFIISGALKIVYDILLLLSARQTDMARK</sequence>
<evidence type="ECO:0000256" key="1">
    <source>
        <dbReference type="ARBA" id="ARBA00004141"/>
    </source>
</evidence>
<dbReference type="InterPro" id="IPR036259">
    <property type="entry name" value="MFS_trans_sf"/>
</dbReference>
<dbReference type="Gene3D" id="1.20.1250.20">
    <property type="entry name" value="MFS general substrate transporter like domains"/>
    <property type="match status" value="1"/>
</dbReference>
<dbReference type="PANTHER" id="PTHR23520">
    <property type="entry name" value="TRANSPORTER, PUTATIVE (AFU_ORTHOLOGUE AFUA_3G04000)-RELATED"/>
    <property type="match status" value="1"/>
</dbReference>
<comment type="subcellular location">
    <subcellularLocation>
        <location evidence="1">Membrane</location>
        <topology evidence="1">Multi-pass membrane protein</topology>
    </subcellularLocation>
</comment>
<feature type="transmembrane region" description="Helical" evidence="2">
    <location>
        <begin position="83"/>
        <end position="100"/>
    </location>
</feature>
<reference evidence="4" key="1">
    <citation type="submission" date="2020-05" db="EMBL/GenBank/DDBJ databases">
        <title>Phylogenomic resolution of chytrid fungi.</title>
        <authorList>
            <person name="Stajich J.E."/>
            <person name="Amses K."/>
            <person name="Simmons R."/>
            <person name="Seto K."/>
            <person name="Myers J."/>
            <person name="Bonds A."/>
            <person name="Quandt C.A."/>
            <person name="Barry K."/>
            <person name="Liu P."/>
            <person name="Grigoriev I."/>
            <person name="Longcore J.E."/>
            <person name="James T.Y."/>
        </authorList>
    </citation>
    <scope>NUCLEOTIDE SEQUENCE</scope>
    <source>
        <strain evidence="4">JEL0513</strain>
    </source>
</reference>
<feature type="transmembrane region" description="Helical" evidence="2">
    <location>
        <begin position="166"/>
        <end position="183"/>
    </location>
</feature>
<feature type="transmembrane region" description="Helical" evidence="2">
    <location>
        <begin position="394"/>
        <end position="417"/>
    </location>
</feature>
<protein>
    <recommendedName>
        <fullName evidence="3">Major facilitator superfamily (MFS) profile domain-containing protein</fullName>
    </recommendedName>
</protein>
<feature type="transmembrane region" description="Helical" evidence="2">
    <location>
        <begin position="250"/>
        <end position="272"/>
    </location>
</feature>
<keyword evidence="5" id="KW-1185">Reference proteome</keyword>
<dbReference type="InterPro" id="IPR020846">
    <property type="entry name" value="MFS_dom"/>
</dbReference>
<feature type="domain" description="Major facilitator superfamily (MFS) profile" evidence="3">
    <location>
        <begin position="74"/>
        <end position="495"/>
    </location>
</feature>
<comment type="caution">
    <text evidence="4">The sequence shown here is derived from an EMBL/GenBank/DDBJ whole genome shotgun (WGS) entry which is preliminary data.</text>
</comment>
<keyword evidence="2" id="KW-0472">Membrane</keyword>
<dbReference type="PROSITE" id="PS50850">
    <property type="entry name" value="MFS"/>
    <property type="match status" value="1"/>
</dbReference>
<dbReference type="AlphaFoldDB" id="A0AAD5SWE0"/>
<gene>
    <name evidence="4" type="ORF">HK100_003282</name>
</gene>
<dbReference type="GO" id="GO:0022857">
    <property type="term" value="F:transmembrane transporter activity"/>
    <property type="evidence" value="ECO:0007669"/>
    <property type="project" value="InterPro"/>
</dbReference>